<dbReference type="EMBL" id="CAJZBQ010000037">
    <property type="protein sequence ID" value="CAG9324917.1"/>
    <property type="molecule type" value="Genomic_DNA"/>
</dbReference>
<proteinExistence type="predicted"/>
<evidence type="ECO:0008006" key="3">
    <source>
        <dbReference type="Google" id="ProtNLM"/>
    </source>
</evidence>
<protein>
    <recommendedName>
        <fullName evidence="3">ATP synthase F0 subunit 6</fullName>
    </recommendedName>
</protein>
<comment type="caution">
    <text evidence="1">The sequence shown here is derived from an EMBL/GenBank/DDBJ whole genome shotgun (WGS) entry which is preliminary data.</text>
</comment>
<evidence type="ECO:0000313" key="1">
    <source>
        <dbReference type="EMBL" id="CAG9324917.1"/>
    </source>
</evidence>
<dbReference type="Proteomes" id="UP001162131">
    <property type="component" value="Unassembled WGS sequence"/>
</dbReference>
<gene>
    <name evidence="1" type="ORF">BSTOLATCC_MIC37664</name>
</gene>
<name>A0AAU9JIL8_9CILI</name>
<organism evidence="1 2">
    <name type="scientific">Blepharisma stoltei</name>
    <dbReference type="NCBI Taxonomy" id="1481888"/>
    <lineage>
        <taxon>Eukaryota</taxon>
        <taxon>Sar</taxon>
        <taxon>Alveolata</taxon>
        <taxon>Ciliophora</taxon>
        <taxon>Postciliodesmatophora</taxon>
        <taxon>Heterotrichea</taxon>
        <taxon>Heterotrichida</taxon>
        <taxon>Blepharismidae</taxon>
        <taxon>Blepharisma</taxon>
    </lineage>
</organism>
<accession>A0AAU9JIL8</accession>
<dbReference type="AlphaFoldDB" id="A0AAU9JIL8"/>
<sequence>MLLKSLIRTFLLLKSVISLTLRWHLTMWLMKTLLQKIYLWWESLKEQGMKELFRPLPALLGIMTTQVLAPLVGQCALIVMTMETV</sequence>
<reference evidence="1" key="1">
    <citation type="submission" date="2021-09" db="EMBL/GenBank/DDBJ databases">
        <authorList>
            <consortium name="AG Swart"/>
            <person name="Singh M."/>
            <person name="Singh A."/>
            <person name="Seah K."/>
            <person name="Emmerich C."/>
        </authorList>
    </citation>
    <scope>NUCLEOTIDE SEQUENCE</scope>
    <source>
        <strain evidence="1">ATCC30299</strain>
    </source>
</reference>
<evidence type="ECO:0000313" key="2">
    <source>
        <dbReference type="Proteomes" id="UP001162131"/>
    </source>
</evidence>
<keyword evidence="2" id="KW-1185">Reference proteome</keyword>